<dbReference type="Pfam" id="PF00583">
    <property type="entry name" value="Acetyltransf_1"/>
    <property type="match status" value="1"/>
</dbReference>
<accession>A0A7X1KX88</accession>
<feature type="domain" description="N-acetyltransferase" evidence="3">
    <location>
        <begin position="1"/>
        <end position="141"/>
    </location>
</feature>
<keyword evidence="1 4" id="KW-0808">Transferase</keyword>
<keyword evidence="5" id="KW-1185">Reference proteome</keyword>
<evidence type="ECO:0000256" key="1">
    <source>
        <dbReference type="ARBA" id="ARBA00022679"/>
    </source>
</evidence>
<dbReference type="SUPFAM" id="SSF55729">
    <property type="entry name" value="Acyl-CoA N-acyltransferases (Nat)"/>
    <property type="match status" value="1"/>
</dbReference>
<dbReference type="CDD" id="cd04301">
    <property type="entry name" value="NAT_SF"/>
    <property type="match status" value="1"/>
</dbReference>
<dbReference type="InterPro" id="IPR000182">
    <property type="entry name" value="GNAT_dom"/>
</dbReference>
<keyword evidence="2" id="KW-0012">Acyltransferase</keyword>
<name>A0A7X1KX88_9PSED</name>
<dbReference type="InterPro" id="IPR016181">
    <property type="entry name" value="Acyl_CoA_acyltransferase"/>
</dbReference>
<evidence type="ECO:0000256" key="2">
    <source>
        <dbReference type="ARBA" id="ARBA00023315"/>
    </source>
</evidence>
<dbReference type="InterPro" id="IPR050680">
    <property type="entry name" value="YpeA/RimI_acetyltransf"/>
</dbReference>
<organism evidence="4 5">
    <name type="scientific">Pseudomonas kielensis</name>
    <dbReference type="NCBI Taxonomy" id="2762577"/>
    <lineage>
        <taxon>Bacteria</taxon>
        <taxon>Pseudomonadati</taxon>
        <taxon>Pseudomonadota</taxon>
        <taxon>Gammaproteobacteria</taxon>
        <taxon>Pseudomonadales</taxon>
        <taxon>Pseudomonadaceae</taxon>
        <taxon>Pseudomonas</taxon>
    </lineage>
</organism>
<comment type="caution">
    <text evidence="4">The sequence shown here is derived from an EMBL/GenBank/DDBJ whole genome shotgun (WGS) entry which is preliminary data.</text>
</comment>
<reference evidence="4 5" key="1">
    <citation type="submission" date="2020-08" db="EMBL/GenBank/DDBJ databases">
        <title>Pseudomonas sp. nov.</title>
        <authorList>
            <person name="Gieschler S."/>
            <person name="Fiedler G."/>
            <person name="Brinks E."/>
            <person name="Boehnlein C."/>
            <person name="Franz C.M.A.P."/>
            <person name="Kabisch J."/>
        </authorList>
    </citation>
    <scope>NUCLEOTIDE SEQUENCE [LARGE SCALE GENOMIC DNA]</scope>
    <source>
        <strain evidence="4 5">MBT-1</strain>
    </source>
</reference>
<evidence type="ECO:0000313" key="5">
    <source>
        <dbReference type="Proteomes" id="UP000526003"/>
    </source>
</evidence>
<evidence type="ECO:0000313" key="4">
    <source>
        <dbReference type="EMBL" id="MBC2690188.1"/>
    </source>
</evidence>
<sequence>MPVRIEFTQDPQPAERQAILDPLRAHNIAHAGDGHYQEIALLVRDEHSEAILGGLYGKMFYQWLFIDLLSVQEQLRGQGIGARLMHMAEELAREKGCIGMYLDTFEFQAPGFYRSLGFTEVGQIVDYPLGSKRYFFQKRLID</sequence>
<dbReference type="PROSITE" id="PS51186">
    <property type="entry name" value="GNAT"/>
    <property type="match status" value="1"/>
</dbReference>
<dbReference type="AlphaFoldDB" id="A0A7X1KX88"/>
<proteinExistence type="predicted"/>
<gene>
    <name evidence="4" type="ORF">H7995_10285</name>
</gene>
<dbReference type="Proteomes" id="UP000526003">
    <property type="component" value="Unassembled WGS sequence"/>
</dbReference>
<dbReference type="RefSeq" id="WP_166591929.1">
    <property type="nucleotide sequence ID" value="NZ_CP090311.1"/>
</dbReference>
<protein>
    <submittedName>
        <fullName evidence="4">GNAT family N-acetyltransferase</fullName>
    </submittedName>
</protein>
<evidence type="ECO:0000259" key="3">
    <source>
        <dbReference type="PROSITE" id="PS51186"/>
    </source>
</evidence>
<dbReference type="PANTHER" id="PTHR43420">
    <property type="entry name" value="ACETYLTRANSFERASE"/>
    <property type="match status" value="1"/>
</dbReference>
<dbReference type="GO" id="GO:0016747">
    <property type="term" value="F:acyltransferase activity, transferring groups other than amino-acyl groups"/>
    <property type="evidence" value="ECO:0007669"/>
    <property type="project" value="InterPro"/>
</dbReference>
<dbReference type="Gene3D" id="3.40.630.30">
    <property type="match status" value="1"/>
</dbReference>
<dbReference type="EMBL" id="JACMYG010000008">
    <property type="protein sequence ID" value="MBC2690188.1"/>
    <property type="molecule type" value="Genomic_DNA"/>
</dbReference>